<evidence type="ECO:0000313" key="2">
    <source>
        <dbReference type="EMBL" id="KIS35980.1"/>
    </source>
</evidence>
<evidence type="ECO:0000313" key="3">
    <source>
        <dbReference type="Proteomes" id="UP000050700"/>
    </source>
</evidence>
<protein>
    <recommendedName>
        <fullName evidence="1">HI-0096-like winged helix domain-containing protein</fullName>
    </recommendedName>
</protein>
<accession>A0A0D0HP43</accession>
<evidence type="ECO:0000259" key="1">
    <source>
        <dbReference type="Pfam" id="PF26433"/>
    </source>
</evidence>
<proteinExistence type="predicted"/>
<sequence length="93" mass="10655">MVEGANQYIGAGNMYNGDVEDLNKLHLYMISQIEKPTTKAELKSALQGYLIQNEYQDMNNNDKLIDETYDCTELFNELCDVLTRLGYIQPVNL</sequence>
<dbReference type="Pfam" id="PF26433">
    <property type="entry name" value="WH_HI_0096"/>
    <property type="match status" value="1"/>
</dbReference>
<reference evidence="2 3" key="1">
    <citation type="submission" date="2014-05" db="EMBL/GenBank/DDBJ databases">
        <title>Methylome analysis of the phasevarions of Haemophilus influenzae.</title>
        <authorList>
            <person name="Atack J.M."/>
            <person name="Fox K.L."/>
            <person name="Power P.M."/>
            <person name="Clark T."/>
            <person name="Jurcisek J."/>
            <person name="Korlach J."/>
            <person name="Bakaletz L.O."/>
            <person name="Jennings M.P."/>
        </authorList>
    </citation>
    <scope>NUCLEOTIDE SEQUENCE [LARGE SCALE GENOMIC DNA]</scope>
    <source>
        <strain evidence="2 3">1209</strain>
    </source>
</reference>
<dbReference type="PATRIC" id="fig|727.564.peg.1849"/>
<feature type="domain" description="HI-0096-like winged helix" evidence="1">
    <location>
        <begin position="1"/>
        <end position="89"/>
    </location>
</feature>
<name>A0A0D0HP43_HAEIF</name>
<dbReference type="EMBL" id="JMQP01000002">
    <property type="protein sequence ID" value="KIS35980.1"/>
    <property type="molecule type" value="Genomic_DNA"/>
</dbReference>
<organism evidence="2 3">
    <name type="scientific">Haemophilus influenzae</name>
    <dbReference type="NCBI Taxonomy" id="727"/>
    <lineage>
        <taxon>Bacteria</taxon>
        <taxon>Pseudomonadati</taxon>
        <taxon>Pseudomonadota</taxon>
        <taxon>Gammaproteobacteria</taxon>
        <taxon>Pasteurellales</taxon>
        <taxon>Pasteurellaceae</taxon>
        <taxon>Haemophilus</taxon>
    </lineage>
</organism>
<dbReference type="AlphaFoldDB" id="A0A0D0HP43"/>
<dbReference type="Proteomes" id="UP000050700">
    <property type="component" value="Unassembled WGS sequence"/>
</dbReference>
<comment type="caution">
    <text evidence="2">The sequence shown here is derived from an EMBL/GenBank/DDBJ whole genome shotgun (WGS) entry which is preliminary data.</text>
</comment>
<dbReference type="InterPro" id="IPR058854">
    <property type="entry name" value="HI_0096-like_WHD"/>
</dbReference>
<gene>
    <name evidence="2" type="ORF">NTHI1209_01603</name>
</gene>